<organism evidence="2 3">
    <name type="scientific">Cirrhinus molitorella</name>
    <name type="common">mud carp</name>
    <dbReference type="NCBI Taxonomy" id="172907"/>
    <lineage>
        <taxon>Eukaryota</taxon>
        <taxon>Metazoa</taxon>
        <taxon>Chordata</taxon>
        <taxon>Craniata</taxon>
        <taxon>Vertebrata</taxon>
        <taxon>Euteleostomi</taxon>
        <taxon>Actinopterygii</taxon>
        <taxon>Neopterygii</taxon>
        <taxon>Teleostei</taxon>
        <taxon>Ostariophysi</taxon>
        <taxon>Cypriniformes</taxon>
        <taxon>Cyprinidae</taxon>
        <taxon>Labeoninae</taxon>
        <taxon>Labeonini</taxon>
        <taxon>Cirrhinus</taxon>
    </lineage>
</organism>
<dbReference type="Proteomes" id="UP001558613">
    <property type="component" value="Unassembled WGS sequence"/>
</dbReference>
<protein>
    <recommendedName>
        <fullName evidence="4">Small integral membrane protein 28</fullName>
    </recommendedName>
</protein>
<feature type="transmembrane region" description="Helical" evidence="1">
    <location>
        <begin position="107"/>
        <end position="129"/>
    </location>
</feature>
<name>A0ABR3NZ27_9TELE</name>
<keyword evidence="3" id="KW-1185">Reference proteome</keyword>
<accession>A0ABR3NZ27</accession>
<sequence>MCEHVRQYLTHANSDSHTHVRIDTRCSCYPAALFRQLQLCRSHPSSAGRSSVSGSMRRLLDSSWIKFGPAGRDDWVSGSPSPPPAEQRLQGYHWNELSTENDGKSELILYVVLPLVTLLVFGVAFVLLYRRFRQNKLGLANIIALDLQDPERNAEILSSLTGNAERLNSTSSDMSDGVFLMVYLPPPYEDTLTKITRAASLSSGKDVESIKIEDLEAKLCPELKSSGEFV</sequence>
<reference evidence="2 3" key="1">
    <citation type="submission" date="2023-09" db="EMBL/GenBank/DDBJ databases">
        <authorList>
            <person name="Wang M."/>
        </authorList>
    </citation>
    <scope>NUCLEOTIDE SEQUENCE [LARGE SCALE GENOMIC DNA]</scope>
    <source>
        <strain evidence="2">GT-2023</strain>
        <tissue evidence="2">Liver</tissue>
    </source>
</reference>
<evidence type="ECO:0008006" key="4">
    <source>
        <dbReference type="Google" id="ProtNLM"/>
    </source>
</evidence>
<evidence type="ECO:0000256" key="1">
    <source>
        <dbReference type="SAM" id="Phobius"/>
    </source>
</evidence>
<keyword evidence="1" id="KW-0812">Transmembrane</keyword>
<evidence type="ECO:0000313" key="2">
    <source>
        <dbReference type="EMBL" id="KAL1281755.1"/>
    </source>
</evidence>
<evidence type="ECO:0000313" key="3">
    <source>
        <dbReference type="Proteomes" id="UP001558613"/>
    </source>
</evidence>
<gene>
    <name evidence="2" type="ORF">QQF64_000558</name>
</gene>
<keyword evidence="1" id="KW-1133">Transmembrane helix</keyword>
<comment type="caution">
    <text evidence="2">The sequence shown here is derived from an EMBL/GenBank/DDBJ whole genome shotgun (WGS) entry which is preliminary data.</text>
</comment>
<proteinExistence type="predicted"/>
<dbReference type="EMBL" id="JAYMGO010000001">
    <property type="protein sequence ID" value="KAL1281755.1"/>
    <property type="molecule type" value="Genomic_DNA"/>
</dbReference>
<keyword evidence="1" id="KW-0472">Membrane</keyword>